<dbReference type="AlphaFoldDB" id="A0A0R3S800"/>
<keyword evidence="1" id="KW-0269">Exonuclease</keyword>
<comment type="function">
    <text evidence="1">Metal-dependent single-stranded DNA (ssDNA) exonuclease involved in mitochondrial genome maintenance.</text>
</comment>
<feature type="active site" evidence="1">
    <location>
        <position position="171"/>
    </location>
</feature>
<dbReference type="OrthoDB" id="5777131at2759"/>
<evidence type="ECO:0000313" key="3">
    <source>
        <dbReference type="Proteomes" id="UP000274504"/>
    </source>
</evidence>
<evidence type="ECO:0000256" key="1">
    <source>
        <dbReference type="HAMAP-Rule" id="MF_03030"/>
    </source>
</evidence>
<dbReference type="EMBL" id="UYSG01000026">
    <property type="protein sequence ID" value="VDL14243.1"/>
    <property type="molecule type" value="Genomic_DNA"/>
</dbReference>
<dbReference type="GO" id="GO:0008297">
    <property type="term" value="F:single-stranded DNA exodeoxyribonuclease activity"/>
    <property type="evidence" value="ECO:0007669"/>
    <property type="project" value="UniProtKB-UniRule"/>
</dbReference>
<dbReference type="WBParaSite" id="HDID_0000022001-mRNA-1">
    <property type="protein sequence ID" value="HDID_0000022001-mRNA-1"/>
    <property type="gene ID" value="HDID_0000022001"/>
</dbReference>
<comment type="subcellular location">
    <subcellularLocation>
        <location evidence="1">Mitochondrion</location>
    </subcellularLocation>
</comment>
<evidence type="ECO:0000313" key="2">
    <source>
        <dbReference type="EMBL" id="VDL14243.1"/>
    </source>
</evidence>
<dbReference type="GO" id="GO:0005739">
    <property type="term" value="C:mitochondrion"/>
    <property type="evidence" value="ECO:0007669"/>
    <property type="project" value="UniProtKB-SubCell"/>
</dbReference>
<keyword evidence="1" id="KW-0378">Hydrolase</keyword>
<feature type="active site" evidence="1">
    <location>
        <position position="173"/>
    </location>
</feature>
<reference evidence="4" key="1">
    <citation type="submission" date="2017-02" db="UniProtKB">
        <authorList>
            <consortium name="WormBaseParasite"/>
        </authorList>
    </citation>
    <scope>IDENTIFICATION</scope>
</reference>
<accession>A0A0R3S800</accession>
<reference evidence="2 3" key="2">
    <citation type="submission" date="2018-11" db="EMBL/GenBank/DDBJ databases">
        <authorList>
            <consortium name="Pathogen Informatics"/>
        </authorList>
    </citation>
    <scope>NUCLEOTIDE SEQUENCE [LARGE SCALE GENOMIC DNA]</scope>
</reference>
<dbReference type="EC" id="3.1.-.-" evidence="1"/>
<protein>
    <recommendedName>
        <fullName evidence="1">Mitochondrial genome maintenance exonuclease 1</fullName>
        <ecNumber evidence="1">3.1.-.-</ecNumber>
    </recommendedName>
</protein>
<dbReference type="PANTHER" id="PTHR31340">
    <property type="entry name" value="MITOCHONDRIAL GENOME MAINTENANCE EXONUCLEASE 1"/>
    <property type="match status" value="1"/>
</dbReference>
<sequence>MIAHTKVILHRIVDRVLCCQSLRFISVFDGPISELSENTAYMSRKFPTVSTIINKTMPVENVMILRKWQEKMRKQMGDREFNDHITRIKGLGKDVHQAICDIIQGQKRIEDFPEPIEGYIRSLETVLSHVKATHLVEKDCFHPLLKYRGRLDSINSFKVPNVTDSGYVLTEWKTVHESKRVTSLEKAYDAPMQVAAYAGAYNFTRSPDMPEVRSFLFCQLSDDNDEVRQGLITYAYADGYPADVLILDEDTLEHYFQTWANRVEAYHQLLRSTSQ</sequence>
<dbReference type="GO" id="GO:0006264">
    <property type="term" value="P:mitochondrial DNA replication"/>
    <property type="evidence" value="ECO:0007669"/>
    <property type="project" value="TreeGrafter"/>
</dbReference>
<keyword evidence="1" id="KW-0540">Nuclease</keyword>
<dbReference type="PANTHER" id="PTHR31340:SF3">
    <property type="entry name" value="MITOCHONDRIAL GENOME MAINTENANCE EXONUCLEASE 1"/>
    <property type="match status" value="1"/>
</dbReference>
<dbReference type="Proteomes" id="UP000274504">
    <property type="component" value="Unassembled WGS sequence"/>
</dbReference>
<dbReference type="HAMAP" id="MF_03030">
    <property type="entry name" value="MGME1"/>
    <property type="match status" value="1"/>
</dbReference>
<evidence type="ECO:0000313" key="4">
    <source>
        <dbReference type="WBParaSite" id="HDID_0000022001-mRNA-1"/>
    </source>
</evidence>
<feature type="active site" evidence="1">
    <location>
        <position position="152"/>
    </location>
</feature>
<proteinExistence type="inferred from homology"/>
<dbReference type="STRING" id="6216.A0A0R3S800"/>
<keyword evidence="1" id="KW-0496">Mitochondrion</keyword>
<comment type="similarity">
    <text evidence="1">Belongs to the MGME1 family.</text>
</comment>
<name>A0A0R3S800_HYMDI</name>
<dbReference type="GO" id="GO:0043504">
    <property type="term" value="P:mitochondrial DNA repair"/>
    <property type="evidence" value="ECO:0007669"/>
    <property type="project" value="UniProtKB-UniRule"/>
</dbReference>
<organism evidence="4">
    <name type="scientific">Hymenolepis diminuta</name>
    <name type="common">Rat tapeworm</name>
    <dbReference type="NCBI Taxonomy" id="6216"/>
    <lineage>
        <taxon>Eukaryota</taxon>
        <taxon>Metazoa</taxon>
        <taxon>Spiralia</taxon>
        <taxon>Lophotrochozoa</taxon>
        <taxon>Platyhelminthes</taxon>
        <taxon>Cestoda</taxon>
        <taxon>Eucestoda</taxon>
        <taxon>Cyclophyllidea</taxon>
        <taxon>Hymenolepididae</taxon>
        <taxon>Hymenolepis</taxon>
    </lineage>
</organism>
<gene>
    <name evidence="2" type="ORF">HDID_LOCUS221</name>
</gene>